<accession>A0ABU0PRM9</accession>
<evidence type="ECO:0000259" key="1">
    <source>
        <dbReference type="Pfam" id="PF13625"/>
    </source>
</evidence>
<sequence>MPGAAGQENRTGGNVGLMSLIRALSKDLEARSDDSLRSLFDARPDLISPAVPDFAALAARASGRVSVQRALERLNRPQMQVLETLHLCTNTDTKHSASAAGLRHLISGSTLAAVERILASLQDLALVHRAEPPHGTPAGKQRYYLPVGSLKDVVGIYPAGLGRSYTELVRLQPAFAQRAVQLVSELHRRGVAIHGATTPMEAALALQHWTSSPEALQDILSTAPERTTALLAKFRNWAMGAVPQAQRKASITTEGSDVGPVDWLLARGLLVPLDAAHVELPHSVGLSLRGGAIINDFTLSPPVPELGRTSAALRRNAALGAIAETLRLVGEMLHAVKEQPLATLRSGGVGVREMRRLADVLRIDQLRVGLLLELCGLAGLIRLDVDSSSWIQPPELEWLVLPRQEQWLWLVNAWLASERVPSMVGQPISGTPGAAAGHRAASGSTVIALSAEAQRPDAPVVRKRILEILNELTQEAAAPDGTAPVLDAAAVLQRAEWAQPRMARRFSSLIRGVLAEAEILGLLGSGALSQLGSAIAADDPDAALAILGEHLPAELNHVLLQADLTAVAPGYLAPALTEKLLLMADAEGQGPATIYRFSPGSIRRALDAGHNAQALLEFLREHSATAVPQPLQYLVEDTAARHGRLRVGAAGSFIQSEDEGALLDLLQGPKTEGLGLVRIAPTVLISSAAPRETAQVLRSLGLSPSLDESEQPVLRLRRVPAPHTPSRPVYTAPRTAPEAEEVQAQLDVLRHRPVAVVSHHPGQADIGSEAATQLGLEALQRAIRLKQRISMNVVDGMGNANLEIVVPLSVSGGRVRVFDPAKDTERVLSIHRIIDIEAAEELRQ</sequence>
<proteinExistence type="predicted"/>
<dbReference type="EMBL" id="JAUSXB010000001">
    <property type="protein sequence ID" value="MDQ0675891.1"/>
    <property type="molecule type" value="Genomic_DNA"/>
</dbReference>
<reference evidence="2 3" key="1">
    <citation type="submission" date="2023-07" db="EMBL/GenBank/DDBJ databases">
        <title>Comparative genomics of wheat-associated soil bacteria to identify genetic determinants of phenazine resistance.</title>
        <authorList>
            <person name="Mouncey N."/>
        </authorList>
    </citation>
    <scope>NUCLEOTIDE SEQUENCE [LARGE SCALE GENOMIC DNA]</scope>
    <source>
        <strain evidence="2 3">W1I3</strain>
    </source>
</reference>
<evidence type="ECO:0000313" key="3">
    <source>
        <dbReference type="Proteomes" id="UP001236806"/>
    </source>
</evidence>
<dbReference type="Pfam" id="PF13625">
    <property type="entry name" value="Helicase_C_3"/>
    <property type="match status" value="1"/>
</dbReference>
<dbReference type="InterPro" id="IPR032830">
    <property type="entry name" value="XPB/Ssl2_N"/>
</dbReference>
<name>A0ABU0PRM9_9MICC</name>
<keyword evidence="3" id="KW-1185">Reference proteome</keyword>
<comment type="caution">
    <text evidence="2">The sequence shown here is derived from an EMBL/GenBank/DDBJ whole genome shotgun (WGS) entry which is preliminary data.</text>
</comment>
<organism evidence="2 3">
    <name type="scientific">Pseudarthrobacter siccitolerans</name>
    <dbReference type="NCBI Taxonomy" id="861266"/>
    <lineage>
        <taxon>Bacteria</taxon>
        <taxon>Bacillati</taxon>
        <taxon>Actinomycetota</taxon>
        <taxon>Actinomycetes</taxon>
        <taxon>Micrococcales</taxon>
        <taxon>Micrococcaceae</taxon>
        <taxon>Pseudarthrobacter</taxon>
    </lineage>
</organism>
<feature type="domain" description="Helicase XPB/Ssl2 N-terminal" evidence="1">
    <location>
        <begin position="558"/>
        <end position="680"/>
    </location>
</feature>
<protein>
    <recommendedName>
        <fullName evidence="1">Helicase XPB/Ssl2 N-terminal domain-containing protein</fullName>
    </recommendedName>
</protein>
<evidence type="ECO:0000313" key="2">
    <source>
        <dbReference type="EMBL" id="MDQ0675891.1"/>
    </source>
</evidence>
<gene>
    <name evidence="2" type="ORF">QFZ36_003452</name>
</gene>
<dbReference type="Proteomes" id="UP001236806">
    <property type="component" value="Unassembled WGS sequence"/>
</dbReference>